<feature type="transmembrane region" description="Helical" evidence="1">
    <location>
        <begin position="35"/>
        <end position="54"/>
    </location>
</feature>
<dbReference type="RefSeq" id="WP_089765619.1">
    <property type="nucleotide sequence ID" value="NZ_FNPB01000002.1"/>
</dbReference>
<keyword evidence="3" id="KW-1185">Reference proteome</keyword>
<gene>
    <name evidence="2" type="ORF">SAMN04487946_102195</name>
</gene>
<dbReference type="InterPro" id="IPR055952">
    <property type="entry name" value="DUF7530"/>
</dbReference>
<keyword evidence="1" id="KW-1133">Transmembrane helix</keyword>
<feature type="transmembrane region" description="Helical" evidence="1">
    <location>
        <begin position="97"/>
        <end position="121"/>
    </location>
</feature>
<sequence length="237" mass="25942">MARSNLRGSEPYGETWVYESIVGAIPGVELSDRQAIAVQLGIFQTGIVVLALVYDLWDAVLPGTVAVVVAAAGSGVMRQFGRRTRELDLPEPYRRLLFGSSIEVVLGILAFVALVTHLFIFDPRTADPTLLTGLFGPDPPVPVVYLTLLILWDLCYRIGTSWWGAVVALWRSWRYAFDPATARRLRRLDALNVGFGLTQLAMVPFLLDRPVLLVAVGGHIVAVTVVSVAAMATLRIR</sequence>
<name>A0A1H3ECR7_9EURY</name>
<protein>
    <submittedName>
        <fullName evidence="2">Uncharacterized protein</fullName>
    </submittedName>
</protein>
<keyword evidence="1" id="KW-0472">Membrane</keyword>
<feature type="transmembrane region" description="Helical" evidence="1">
    <location>
        <begin position="190"/>
        <end position="207"/>
    </location>
</feature>
<evidence type="ECO:0000313" key="2">
    <source>
        <dbReference type="EMBL" id="SDX76552.1"/>
    </source>
</evidence>
<dbReference type="Proteomes" id="UP000199170">
    <property type="component" value="Unassembled WGS sequence"/>
</dbReference>
<feature type="transmembrane region" description="Helical" evidence="1">
    <location>
        <begin position="213"/>
        <end position="234"/>
    </location>
</feature>
<reference evidence="3" key="1">
    <citation type="submission" date="2016-10" db="EMBL/GenBank/DDBJ databases">
        <authorList>
            <person name="Varghese N."/>
            <person name="Submissions S."/>
        </authorList>
    </citation>
    <scope>NUCLEOTIDE SEQUENCE [LARGE SCALE GENOMIC DNA]</scope>
    <source>
        <strain evidence="3">CGMCC 1.10118</strain>
    </source>
</reference>
<keyword evidence="1" id="KW-0812">Transmembrane</keyword>
<evidence type="ECO:0000313" key="3">
    <source>
        <dbReference type="Proteomes" id="UP000199170"/>
    </source>
</evidence>
<dbReference type="Pfam" id="PF24374">
    <property type="entry name" value="DUF7530"/>
    <property type="match status" value="1"/>
</dbReference>
<dbReference type="EMBL" id="FNPB01000002">
    <property type="protein sequence ID" value="SDX76552.1"/>
    <property type="molecule type" value="Genomic_DNA"/>
</dbReference>
<feature type="transmembrane region" description="Helical" evidence="1">
    <location>
        <begin position="60"/>
        <end position="77"/>
    </location>
</feature>
<proteinExistence type="predicted"/>
<accession>A0A1H3ECR7</accession>
<dbReference type="AlphaFoldDB" id="A0A1H3ECR7"/>
<dbReference type="OrthoDB" id="163266at2157"/>
<organism evidence="2 3">
    <name type="scientific">Halobellus clavatus</name>
    <dbReference type="NCBI Taxonomy" id="660517"/>
    <lineage>
        <taxon>Archaea</taxon>
        <taxon>Methanobacteriati</taxon>
        <taxon>Methanobacteriota</taxon>
        <taxon>Stenosarchaea group</taxon>
        <taxon>Halobacteria</taxon>
        <taxon>Halobacteriales</taxon>
        <taxon>Haloferacaceae</taxon>
        <taxon>Halobellus</taxon>
    </lineage>
</organism>
<dbReference type="STRING" id="660517.SAMN04487946_102195"/>
<feature type="transmembrane region" description="Helical" evidence="1">
    <location>
        <begin position="141"/>
        <end position="170"/>
    </location>
</feature>
<evidence type="ECO:0000256" key="1">
    <source>
        <dbReference type="SAM" id="Phobius"/>
    </source>
</evidence>